<protein>
    <submittedName>
        <fullName evidence="2">Uncharacterized protein</fullName>
    </submittedName>
</protein>
<keyword evidence="3" id="KW-1185">Reference proteome</keyword>
<accession>A0ABD5YVT2</accession>
<feature type="transmembrane region" description="Helical" evidence="1">
    <location>
        <begin position="52"/>
        <end position="72"/>
    </location>
</feature>
<dbReference type="GeneID" id="76201083"/>
<evidence type="ECO:0000313" key="3">
    <source>
        <dbReference type="Proteomes" id="UP001596417"/>
    </source>
</evidence>
<keyword evidence="1" id="KW-0812">Transmembrane</keyword>
<evidence type="ECO:0000256" key="1">
    <source>
        <dbReference type="SAM" id="Phobius"/>
    </source>
</evidence>
<feature type="transmembrane region" description="Helical" evidence="1">
    <location>
        <begin position="21"/>
        <end position="40"/>
    </location>
</feature>
<keyword evidence="1" id="KW-0472">Membrane</keyword>
<keyword evidence="1" id="KW-1133">Transmembrane helix</keyword>
<proteinExistence type="predicted"/>
<evidence type="ECO:0000313" key="2">
    <source>
        <dbReference type="EMBL" id="MFC7191356.1"/>
    </source>
</evidence>
<dbReference type="AlphaFoldDB" id="A0ABD5YVT2"/>
<dbReference type="EMBL" id="JBHTAX010000001">
    <property type="protein sequence ID" value="MFC7191356.1"/>
    <property type="molecule type" value="Genomic_DNA"/>
</dbReference>
<name>A0ABD5YVT2_9EURY</name>
<gene>
    <name evidence="2" type="ORF">ACFQL7_17160</name>
</gene>
<comment type="caution">
    <text evidence="2">The sequence shown here is derived from an EMBL/GenBank/DDBJ whole genome shotgun (WGS) entry which is preliminary data.</text>
</comment>
<organism evidence="2 3">
    <name type="scientific">Halocatena marina</name>
    <dbReference type="NCBI Taxonomy" id="2934937"/>
    <lineage>
        <taxon>Archaea</taxon>
        <taxon>Methanobacteriati</taxon>
        <taxon>Methanobacteriota</taxon>
        <taxon>Stenosarchaea group</taxon>
        <taxon>Halobacteria</taxon>
        <taxon>Halobacteriales</taxon>
        <taxon>Natronomonadaceae</taxon>
        <taxon>Halocatena</taxon>
    </lineage>
</organism>
<dbReference type="RefSeq" id="WP_264555677.1">
    <property type="nucleotide sequence ID" value="NZ_CP109979.1"/>
</dbReference>
<dbReference type="Proteomes" id="UP001596417">
    <property type="component" value="Unassembled WGS sequence"/>
</dbReference>
<sequence>MTIREKLFSFSWDAWNHPWRAVALTPVFSFVGVTIGYLGGVHLVDSSLWVKVAPTLFTIGTLYVGYALLAVIDEC</sequence>
<reference evidence="2 3" key="1">
    <citation type="journal article" date="2019" name="Int. J. Syst. Evol. Microbiol.">
        <title>The Global Catalogue of Microorganisms (GCM) 10K type strain sequencing project: providing services to taxonomists for standard genome sequencing and annotation.</title>
        <authorList>
            <consortium name="The Broad Institute Genomics Platform"/>
            <consortium name="The Broad Institute Genome Sequencing Center for Infectious Disease"/>
            <person name="Wu L."/>
            <person name="Ma J."/>
        </authorList>
    </citation>
    <scope>NUCLEOTIDE SEQUENCE [LARGE SCALE GENOMIC DNA]</scope>
    <source>
        <strain evidence="2 3">RDMS1</strain>
    </source>
</reference>